<evidence type="ECO:0000256" key="2">
    <source>
        <dbReference type="ARBA" id="ARBA00023125"/>
    </source>
</evidence>
<accession>H0Y1B0</accession>
<evidence type="ECO:0000256" key="7">
    <source>
        <dbReference type="SAM" id="MobiDB-lite"/>
    </source>
</evidence>
<dbReference type="eggNOG" id="KOG0488">
    <property type="taxonomic scope" value="Eukaryota"/>
</dbReference>
<dbReference type="Ensembl" id="ENSOGAT00000025701.1">
    <property type="protein sequence ID" value="ENSOGAP00000022153.1"/>
    <property type="gene ID" value="ENSOGAG00000031989.1"/>
</dbReference>
<organism evidence="9 10">
    <name type="scientific">Otolemur garnettii</name>
    <name type="common">Small-eared galago</name>
    <name type="synonym">Garnett's greater bushbaby</name>
    <dbReference type="NCBI Taxonomy" id="30611"/>
    <lineage>
        <taxon>Eukaryota</taxon>
        <taxon>Metazoa</taxon>
        <taxon>Chordata</taxon>
        <taxon>Craniata</taxon>
        <taxon>Vertebrata</taxon>
        <taxon>Euteleostomi</taxon>
        <taxon>Mammalia</taxon>
        <taxon>Eutheria</taxon>
        <taxon>Euarchontoglires</taxon>
        <taxon>Primates</taxon>
        <taxon>Strepsirrhini</taxon>
        <taxon>Lorisiformes</taxon>
        <taxon>Galagidae</taxon>
        <taxon>Otolemur</taxon>
    </lineage>
</organism>
<dbReference type="GeneTree" id="ENSGT00940000163757"/>
<evidence type="ECO:0000256" key="1">
    <source>
        <dbReference type="ARBA" id="ARBA00004123"/>
    </source>
</evidence>
<evidence type="ECO:0000256" key="4">
    <source>
        <dbReference type="ARBA" id="ARBA00023242"/>
    </source>
</evidence>
<comment type="subcellular location">
    <subcellularLocation>
        <location evidence="1 5 6">Nucleus</location>
    </subcellularLocation>
</comment>
<dbReference type="Gene3D" id="1.10.10.60">
    <property type="entry name" value="Homeodomain-like"/>
    <property type="match status" value="1"/>
</dbReference>
<evidence type="ECO:0000256" key="3">
    <source>
        <dbReference type="ARBA" id="ARBA00023155"/>
    </source>
</evidence>
<feature type="compositionally biased region" description="Basic and acidic residues" evidence="7">
    <location>
        <begin position="76"/>
        <end position="90"/>
    </location>
</feature>
<dbReference type="AlphaFoldDB" id="H0Y1B0"/>
<evidence type="ECO:0000313" key="9">
    <source>
        <dbReference type="Ensembl" id="ENSOGAP00000022153.1"/>
    </source>
</evidence>
<dbReference type="SMART" id="SM00389">
    <property type="entry name" value="HOX"/>
    <property type="match status" value="1"/>
</dbReference>
<proteinExistence type="predicted"/>
<dbReference type="FunCoup" id="H0Y1B0">
    <property type="interactions" value="527"/>
</dbReference>
<sequence>MNPSTALPSGPERLSSFGSVDWLSQSSCTRPTHTSRPAEVSWGNPSGPGQASSTRDPPQTIVMKEATSSAMSSDLPMREKPLAGLSKEPDPWRVPRVRTAFSAEQLRALEGVFQHHQYLSPLERKKLAKEMQLSEVQIKTWFQNRRMKHKRQIQDSQLNVPFSGPLLSPVPFAPSAALSTGLQQPCPWASLPLPGPALVLPTSSFWGFCQVEQDLLGLAWASCCQQPLVCHLPDSGRHVHMLGPALSMGP</sequence>
<reference evidence="9" key="3">
    <citation type="submission" date="2025-09" db="UniProtKB">
        <authorList>
            <consortium name="Ensembl"/>
        </authorList>
    </citation>
    <scope>IDENTIFICATION</scope>
</reference>
<feature type="compositionally biased region" description="Polar residues" evidence="7">
    <location>
        <begin position="23"/>
        <end position="35"/>
    </location>
</feature>
<feature type="DNA-binding region" description="Homeobox" evidence="5">
    <location>
        <begin position="94"/>
        <end position="153"/>
    </location>
</feature>
<dbReference type="HOGENOM" id="CLU_093885_0_0_1"/>
<feature type="compositionally biased region" description="Polar residues" evidence="7">
    <location>
        <begin position="43"/>
        <end position="57"/>
    </location>
</feature>
<keyword evidence="3 5" id="KW-0371">Homeobox</keyword>
<dbReference type="InterPro" id="IPR001356">
    <property type="entry name" value="HD"/>
</dbReference>
<dbReference type="CDD" id="cd00086">
    <property type="entry name" value="homeodomain"/>
    <property type="match status" value="1"/>
</dbReference>
<dbReference type="STRING" id="30611.ENSOGAP00000022153"/>
<evidence type="ECO:0000313" key="10">
    <source>
        <dbReference type="Proteomes" id="UP000005225"/>
    </source>
</evidence>
<evidence type="ECO:0000256" key="6">
    <source>
        <dbReference type="RuleBase" id="RU000682"/>
    </source>
</evidence>
<evidence type="ECO:0000256" key="5">
    <source>
        <dbReference type="PROSITE-ProRule" id="PRU00108"/>
    </source>
</evidence>
<dbReference type="GO" id="GO:0005634">
    <property type="term" value="C:nucleus"/>
    <property type="evidence" value="ECO:0007669"/>
    <property type="project" value="UniProtKB-SubCell"/>
</dbReference>
<keyword evidence="4 5" id="KW-0539">Nucleus</keyword>
<dbReference type="InterPro" id="IPR009057">
    <property type="entry name" value="Homeodomain-like_sf"/>
</dbReference>
<dbReference type="InterPro" id="IPR017970">
    <property type="entry name" value="Homeobox_CS"/>
</dbReference>
<reference evidence="10" key="1">
    <citation type="submission" date="2011-03" db="EMBL/GenBank/DDBJ databases">
        <title>Version 3 of the genome sequence of Otolemur garnettii (Bushbaby).</title>
        <authorList>
            <consortium name="The Broad Institute Genome Sequencing Platform"/>
            <person name="Di Palma F."/>
            <person name="Johnson J."/>
            <person name="Lander E.S."/>
            <person name="Lindblad-Toh K."/>
            <person name="Jaffe D.B."/>
            <person name="Gnerre S."/>
            <person name="MacCallum I."/>
            <person name="Przybylski D."/>
            <person name="Ribeiro F.J."/>
            <person name="Burton J.N."/>
            <person name="Walker B.J."/>
            <person name="Sharpe T."/>
            <person name="Hall G."/>
        </authorList>
    </citation>
    <scope>NUCLEOTIDE SEQUENCE [LARGE SCALE GENOMIC DNA]</scope>
</reference>
<dbReference type="GO" id="GO:0001228">
    <property type="term" value="F:DNA-binding transcription activator activity, RNA polymerase II-specific"/>
    <property type="evidence" value="ECO:0007669"/>
    <property type="project" value="Ensembl"/>
</dbReference>
<feature type="domain" description="Homeobox" evidence="8">
    <location>
        <begin position="92"/>
        <end position="152"/>
    </location>
</feature>
<evidence type="ECO:0000259" key="8">
    <source>
        <dbReference type="PROSITE" id="PS50071"/>
    </source>
</evidence>
<dbReference type="PROSITE" id="PS50071">
    <property type="entry name" value="HOMEOBOX_2"/>
    <property type="match status" value="1"/>
</dbReference>
<dbReference type="Proteomes" id="UP000005225">
    <property type="component" value="Unassembled WGS sequence"/>
</dbReference>
<name>H0Y1B0_OTOGA</name>
<keyword evidence="10" id="KW-1185">Reference proteome</keyword>
<keyword evidence="2 5" id="KW-0238">DNA-binding</keyword>
<dbReference type="PANTHER" id="PTHR24333">
    <property type="entry name" value="HOMEO BOX HB9 LIKE A-RELATED"/>
    <property type="match status" value="1"/>
</dbReference>
<feature type="region of interest" description="Disordered" evidence="7">
    <location>
        <begin position="23"/>
        <end position="90"/>
    </location>
</feature>
<dbReference type="OMA" id="FQHHQYL"/>
<dbReference type="InterPro" id="IPR050848">
    <property type="entry name" value="Homeobox_TF"/>
</dbReference>
<dbReference type="PROSITE" id="PS00027">
    <property type="entry name" value="HOMEOBOX_1"/>
    <property type="match status" value="1"/>
</dbReference>
<dbReference type="EMBL" id="AAQR03106467">
    <property type="status" value="NOT_ANNOTATED_CDS"/>
    <property type="molecule type" value="Genomic_DNA"/>
</dbReference>
<dbReference type="GO" id="GO:1990837">
    <property type="term" value="F:sequence-specific double-stranded DNA binding"/>
    <property type="evidence" value="ECO:0007669"/>
    <property type="project" value="Ensembl"/>
</dbReference>
<dbReference type="PANTHER" id="PTHR24333:SF14">
    <property type="entry name" value="HOMEOBOX DOMAIN-CONTAINING PROTEIN"/>
    <property type="match status" value="1"/>
</dbReference>
<dbReference type="Pfam" id="PF00046">
    <property type="entry name" value="Homeodomain"/>
    <property type="match status" value="1"/>
</dbReference>
<protein>
    <submittedName>
        <fullName evidence="9">VENT homeobox</fullName>
    </submittedName>
</protein>
<dbReference type="SUPFAM" id="SSF46689">
    <property type="entry name" value="Homeodomain-like"/>
    <property type="match status" value="1"/>
</dbReference>
<dbReference type="InParanoid" id="H0Y1B0"/>
<reference evidence="9" key="2">
    <citation type="submission" date="2025-08" db="UniProtKB">
        <authorList>
            <consortium name="Ensembl"/>
        </authorList>
    </citation>
    <scope>IDENTIFICATION</scope>
</reference>